<dbReference type="InterPro" id="IPR014347">
    <property type="entry name" value="Tautomerase/MIF_sf"/>
</dbReference>
<keyword evidence="7" id="KW-1185">Reference proteome</keyword>
<dbReference type="InterPro" id="IPR004370">
    <property type="entry name" value="4-OT-like_dom"/>
</dbReference>
<evidence type="ECO:0000256" key="2">
    <source>
        <dbReference type="PIRSR" id="PIRSR037799-1"/>
    </source>
</evidence>
<evidence type="ECO:0000313" key="5">
    <source>
        <dbReference type="EMBL" id="ATF92631.1"/>
    </source>
</evidence>
<dbReference type="EMBL" id="UAVU01000011">
    <property type="protein sequence ID" value="SQC93756.1"/>
    <property type="molecule type" value="Genomic_DNA"/>
</dbReference>
<dbReference type="KEGG" id="cnt:JT31_00975"/>
<evidence type="ECO:0000313" key="7">
    <source>
        <dbReference type="Proteomes" id="UP000029481"/>
    </source>
</evidence>
<reference evidence="5 8" key="2">
    <citation type="submission" date="2017-09" db="EMBL/GenBank/DDBJ databases">
        <title>FDA dAtabase for Regulatory Grade micrObial Sequences (FDA-ARGOS): Supporting development and validation of Infectious Disease Dx tests.</title>
        <authorList>
            <person name="Minogue T."/>
            <person name="Wolcott M."/>
            <person name="Wasieloski L."/>
            <person name="Aguilar W."/>
            <person name="Moore D."/>
            <person name="Tallon L."/>
            <person name="Sadzewicz L."/>
            <person name="Ott S."/>
            <person name="Zhao X."/>
            <person name="Nagaraj S."/>
            <person name="Vavikolanu K."/>
            <person name="Aluvathingal J."/>
            <person name="Nadendla S."/>
            <person name="Sichtig H."/>
        </authorList>
    </citation>
    <scope>NUCLEOTIDE SEQUENCE [LARGE SCALE GENOMIC DNA]</scope>
    <source>
        <strain evidence="5 8">FDAARGOS_392</strain>
    </source>
</reference>
<dbReference type="Proteomes" id="UP000217979">
    <property type="component" value="Chromosome"/>
</dbReference>
<dbReference type="SUPFAM" id="SSF55331">
    <property type="entry name" value="Tautomerase/MIF"/>
    <property type="match status" value="1"/>
</dbReference>
<evidence type="ECO:0000256" key="1">
    <source>
        <dbReference type="ARBA" id="ARBA00023235"/>
    </source>
</evidence>
<evidence type="ECO:0000313" key="6">
    <source>
        <dbReference type="EMBL" id="SQC93756.1"/>
    </source>
</evidence>
<dbReference type="Gene3D" id="3.30.429.10">
    <property type="entry name" value="Macrophage Migration Inhibitory Factor"/>
    <property type="match status" value="1"/>
</dbReference>
<dbReference type="GO" id="GO:0016862">
    <property type="term" value="F:intramolecular oxidoreductase activity, interconverting keto- and enol-groups"/>
    <property type="evidence" value="ECO:0007669"/>
    <property type="project" value="InterPro"/>
</dbReference>
<proteinExistence type="predicted"/>
<feature type="active site" description="Proton acceptor; via imino nitrogen" evidence="2">
    <location>
        <position position="2"/>
    </location>
</feature>
<dbReference type="InterPro" id="IPR017284">
    <property type="entry name" value="Tautomerase_PptA"/>
</dbReference>
<dbReference type="STRING" id="158822.LH23_17005"/>
<dbReference type="RefSeq" id="WP_038472275.1">
    <property type="nucleotide sequence ID" value="NZ_CP009451.1"/>
</dbReference>
<organism evidence="4 7">
    <name type="scientific">Cedecea neteri</name>
    <dbReference type="NCBI Taxonomy" id="158822"/>
    <lineage>
        <taxon>Bacteria</taxon>
        <taxon>Pseudomonadati</taxon>
        <taxon>Pseudomonadota</taxon>
        <taxon>Gammaproteobacteria</taxon>
        <taxon>Enterobacterales</taxon>
        <taxon>Enterobacteriaceae</taxon>
        <taxon>Cedecea</taxon>
    </lineage>
</organism>
<evidence type="ECO:0000313" key="9">
    <source>
        <dbReference type="Proteomes" id="UP000251197"/>
    </source>
</evidence>
<reference evidence="6 9" key="3">
    <citation type="submission" date="2018-06" db="EMBL/GenBank/DDBJ databases">
        <authorList>
            <consortium name="Pathogen Informatics"/>
            <person name="Doyle S."/>
        </authorList>
    </citation>
    <scope>NUCLEOTIDE SEQUENCE [LARGE SCALE GENOMIC DNA]</scope>
    <source>
        <strain evidence="6 9">NCTC12120</strain>
    </source>
</reference>
<dbReference type="EMBL" id="CP009451">
    <property type="protein sequence ID" value="AIR03248.1"/>
    <property type="molecule type" value="Genomic_DNA"/>
</dbReference>
<dbReference type="Pfam" id="PF01361">
    <property type="entry name" value="Tautomerase"/>
    <property type="match status" value="1"/>
</dbReference>
<sequence>MPHIEIKCFPRDLTEEQKQAVASEMCDVLKKHFGSKDESLSVALKMIEQSRWKEEVWDTQIAPEMDALLKKPGYSL</sequence>
<gene>
    <name evidence="6" type="primary">pptA</name>
    <name evidence="5" type="ORF">CO704_11295</name>
    <name evidence="4" type="ORF">JT31_00975</name>
    <name evidence="6" type="ORF">NCTC12120_06871</name>
</gene>
<dbReference type="AlphaFoldDB" id="A0A089PTD2"/>
<dbReference type="EMBL" id="CP023525">
    <property type="protein sequence ID" value="ATF92631.1"/>
    <property type="molecule type" value="Genomic_DNA"/>
</dbReference>
<accession>A0A089PTD2</accession>
<dbReference type="NCBIfam" id="NF002324">
    <property type="entry name" value="PRK01271.1"/>
    <property type="match status" value="1"/>
</dbReference>
<protein>
    <submittedName>
        <fullName evidence="4 6">tautomerase PptA</fullName>
        <ecNumber evidence="6">5.3.2.-</ecNumber>
    </submittedName>
</protein>
<dbReference type="GO" id="GO:0005737">
    <property type="term" value="C:cytoplasm"/>
    <property type="evidence" value="ECO:0007669"/>
    <property type="project" value="InterPro"/>
</dbReference>
<keyword evidence="1 6" id="KW-0413">Isomerase</keyword>
<name>A0A089PTD2_9ENTR</name>
<feature type="domain" description="4-oxalocrotonate tautomerase-like" evidence="3">
    <location>
        <begin position="2"/>
        <end position="45"/>
    </location>
</feature>
<dbReference type="Proteomes" id="UP000029481">
    <property type="component" value="Chromosome"/>
</dbReference>
<dbReference type="PIRSF" id="PIRSF037799">
    <property type="entry name" value="Tautomer_YdcE_prd"/>
    <property type="match status" value="1"/>
</dbReference>
<reference evidence="4 7" key="1">
    <citation type="submission" date="2014-09" db="EMBL/GenBank/DDBJ databases">
        <title>Cedecea neteri SSMD04 Genome Sequencing.</title>
        <authorList>
            <person name="Tan J.-Y."/>
        </authorList>
    </citation>
    <scope>NUCLEOTIDE SEQUENCE [LARGE SCALE GENOMIC DNA]</scope>
    <source>
        <strain evidence="4 7">SSMD04</strain>
    </source>
</reference>
<evidence type="ECO:0000313" key="4">
    <source>
        <dbReference type="EMBL" id="AIR03248.1"/>
    </source>
</evidence>
<evidence type="ECO:0000313" key="8">
    <source>
        <dbReference type="Proteomes" id="UP000217979"/>
    </source>
</evidence>
<evidence type="ECO:0000259" key="3">
    <source>
        <dbReference type="Pfam" id="PF01361"/>
    </source>
</evidence>
<dbReference type="Proteomes" id="UP000251197">
    <property type="component" value="Unassembled WGS sequence"/>
</dbReference>
<dbReference type="OrthoDB" id="3395834at2"/>
<dbReference type="EC" id="5.3.2.-" evidence="6"/>